<evidence type="ECO:0000256" key="1">
    <source>
        <dbReference type="ARBA" id="ARBA00004141"/>
    </source>
</evidence>
<feature type="transmembrane region" description="Helical" evidence="6">
    <location>
        <begin position="319"/>
        <end position="338"/>
    </location>
</feature>
<feature type="transmembrane region" description="Helical" evidence="6">
    <location>
        <begin position="146"/>
        <end position="167"/>
    </location>
</feature>
<gene>
    <name evidence="7" type="ORF">CDCA_CDCA05G1684</name>
</gene>
<protein>
    <submittedName>
        <fullName evidence="7">Uncharacterized protein</fullName>
    </submittedName>
</protein>
<evidence type="ECO:0000256" key="2">
    <source>
        <dbReference type="ARBA" id="ARBA00022448"/>
    </source>
</evidence>
<dbReference type="InterPro" id="IPR037185">
    <property type="entry name" value="EmrE-like"/>
</dbReference>
<reference evidence="7 8" key="1">
    <citation type="submission" date="2022-07" db="EMBL/GenBank/DDBJ databases">
        <title>Genome-wide signatures of adaptation to extreme environments.</title>
        <authorList>
            <person name="Cho C.H."/>
            <person name="Yoon H.S."/>
        </authorList>
    </citation>
    <scope>NUCLEOTIDE SEQUENCE [LARGE SCALE GENOMIC DNA]</scope>
    <source>
        <strain evidence="7 8">DBV 063 E5</strain>
    </source>
</reference>
<dbReference type="PANTHER" id="PTHR10778">
    <property type="entry name" value="SOLUTE CARRIER FAMILY 35 MEMBER B"/>
    <property type="match status" value="1"/>
</dbReference>
<dbReference type="InterPro" id="IPR013657">
    <property type="entry name" value="SCL35B1-4/HUT1"/>
</dbReference>
<comment type="caution">
    <text evidence="7">The sequence shown here is derived from an EMBL/GenBank/DDBJ whole genome shotgun (WGS) entry which is preliminary data.</text>
</comment>
<dbReference type="PANTHER" id="PTHR10778:SF13">
    <property type="entry name" value="ADENOSINE 3'-PHOSPHO 5'-PHOSPHOSULFATE TRANSPORTER 1"/>
    <property type="match status" value="1"/>
</dbReference>
<accession>A0AAV9ITU0</accession>
<comment type="subcellular location">
    <subcellularLocation>
        <location evidence="1">Membrane</location>
        <topology evidence="1">Multi-pass membrane protein</topology>
    </subcellularLocation>
</comment>
<keyword evidence="3 6" id="KW-0812">Transmembrane</keyword>
<keyword evidence="2" id="KW-0813">Transport</keyword>
<evidence type="ECO:0000256" key="4">
    <source>
        <dbReference type="ARBA" id="ARBA00022989"/>
    </source>
</evidence>
<evidence type="ECO:0000313" key="8">
    <source>
        <dbReference type="Proteomes" id="UP001301350"/>
    </source>
</evidence>
<evidence type="ECO:0000313" key="7">
    <source>
        <dbReference type="EMBL" id="KAK4535659.1"/>
    </source>
</evidence>
<dbReference type="SUPFAM" id="SSF103481">
    <property type="entry name" value="Multidrug resistance efflux transporter EmrE"/>
    <property type="match status" value="1"/>
</dbReference>
<organism evidence="7 8">
    <name type="scientific">Cyanidium caldarium</name>
    <name type="common">Red alga</name>
    <dbReference type="NCBI Taxonomy" id="2771"/>
    <lineage>
        <taxon>Eukaryota</taxon>
        <taxon>Rhodophyta</taxon>
        <taxon>Bangiophyceae</taxon>
        <taxon>Cyanidiales</taxon>
        <taxon>Cyanidiaceae</taxon>
        <taxon>Cyanidium</taxon>
    </lineage>
</organism>
<keyword evidence="8" id="KW-1185">Reference proteome</keyword>
<sequence>MSRRAYFHPLGRRRALVALVCWIGSTLSLLVYAYYQEKILSTPYEHHGQYEYFADTSLLILVNRLLATLLLSLVAWWRGQWRQTVRPVAPPWRHALVTLSWLLASVCQYESLKWMSMPTQLLIKCIKSVPLLLIGRVAYGKPSDRIEYAAAAGMLLGCALFVATGPVHSARWAQHTTDATDTRGGMAMLLGGGLLAAFLLFDSYTAASQEQLFHAYGPQLSMMNMHWQNSVLACLLLAGARPLATPAAGTALDGVRYCWRHPRMLLDAWWLSLSGLVGQMCILLTLREFGALYLTAMTAMRQFASLLISNAAFRHQMSPLQWAGAALVFGSALPLNAVRQRRREATAVHGHENA</sequence>
<evidence type="ECO:0000256" key="6">
    <source>
        <dbReference type="SAM" id="Phobius"/>
    </source>
</evidence>
<dbReference type="EMBL" id="JANCYW010000005">
    <property type="protein sequence ID" value="KAK4535659.1"/>
    <property type="molecule type" value="Genomic_DNA"/>
</dbReference>
<feature type="transmembrane region" description="Helical" evidence="6">
    <location>
        <begin position="58"/>
        <end position="79"/>
    </location>
</feature>
<dbReference type="GO" id="GO:0046964">
    <property type="term" value="F:3'-phosphoadenosine 5'-phosphosulfate transmembrane transporter activity"/>
    <property type="evidence" value="ECO:0007669"/>
    <property type="project" value="TreeGrafter"/>
</dbReference>
<feature type="transmembrane region" description="Helical" evidence="6">
    <location>
        <begin position="268"/>
        <end position="286"/>
    </location>
</feature>
<feature type="transmembrane region" description="Helical" evidence="6">
    <location>
        <begin position="15"/>
        <end position="35"/>
    </location>
</feature>
<dbReference type="AlphaFoldDB" id="A0AAV9ITU0"/>
<dbReference type="GO" id="GO:0000139">
    <property type="term" value="C:Golgi membrane"/>
    <property type="evidence" value="ECO:0007669"/>
    <property type="project" value="TreeGrafter"/>
</dbReference>
<name>A0AAV9ITU0_CYACA</name>
<dbReference type="GO" id="GO:0005789">
    <property type="term" value="C:endoplasmic reticulum membrane"/>
    <property type="evidence" value="ECO:0007669"/>
    <property type="project" value="TreeGrafter"/>
</dbReference>
<proteinExistence type="predicted"/>
<feature type="transmembrane region" description="Helical" evidence="6">
    <location>
        <begin position="187"/>
        <end position="207"/>
    </location>
</feature>
<evidence type="ECO:0000256" key="3">
    <source>
        <dbReference type="ARBA" id="ARBA00022692"/>
    </source>
</evidence>
<evidence type="ECO:0000256" key="5">
    <source>
        <dbReference type="ARBA" id="ARBA00023136"/>
    </source>
</evidence>
<dbReference type="Pfam" id="PF08449">
    <property type="entry name" value="UAA"/>
    <property type="match status" value="1"/>
</dbReference>
<dbReference type="Proteomes" id="UP001301350">
    <property type="component" value="Unassembled WGS sequence"/>
</dbReference>
<keyword evidence="5 6" id="KW-0472">Membrane</keyword>
<keyword evidence="4 6" id="KW-1133">Transmembrane helix</keyword>